<dbReference type="PROSITE" id="PS01229">
    <property type="entry name" value="COF_2"/>
    <property type="match status" value="1"/>
</dbReference>
<dbReference type="eggNOG" id="COG0561">
    <property type="taxonomic scope" value="Bacteria"/>
</dbReference>
<dbReference type="Proteomes" id="UP000009222">
    <property type="component" value="Chromosome"/>
</dbReference>
<dbReference type="InterPro" id="IPR023214">
    <property type="entry name" value="HAD_sf"/>
</dbReference>
<proteinExistence type="predicted"/>
<dbReference type="STRING" id="545695.TREAZ_2787"/>
<accession>F5YD26</accession>
<dbReference type="GO" id="GO:0016791">
    <property type="term" value="F:phosphatase activity"/>
    <property type="evidence" value="ECO:0007669"/>
    <property type="project" value="TreeGrafter"/>
</dbReference>
<dbReference type="PANTHER" id="PTHR10000:SF25">
    <property type="entry name" value="PHOSPHATASE YKRA-RELATED"/>
    <property type="match status" value="1"/>
</dbReference>
<name>F5YD26_LEAAZ</name>
<reference evidence="1 2" key="2">
    <citation type="journal article" date="2011" name="ISME J.">
        <title>RNA-seq reveals cooperative metabolic interactions between two termite-gut spirochete species in co-culture.</title>
        <authorList>
            <person name="Rosenthal A.Z."/>
            <person name="Matson E.G."/>
            <person name="Eldar A."/>
            <person name="Leadbetter J.R."/>
        </authorList>
    </citation>
    <scope>NUCLEOTIDE SEQUENCE [LARGE SCALE GENOMIC DNA]</scope>
    <source>
        <strain evidence="2">ATCC BAA-888 / DSM 13862 / ZAS-9</strain>
    </source>
</reference>
<reference evidence="2" key="1">
    <citation type="submission" date="2009-12" db="EMBL/GenBank/DDBJ databases">
        <title>Complete sequence of Treponema azotonutricium strain ZAS-9.</title>
        <authorList>
            <person name="Tetu S.G."/>
            <person name="Matson E."/>
            <person name="Ren Q."/>
            <person name="Seshadri R."/>
            <person name="Elbourne L."/>
            <person name="Hassan K.A."/>
            <person name="Durkin A."/>
            <person name="Radune D."/>
            <person name="Mohamoud Y."/>
            <person name="Shay R."/>
            <person name="Jin S."/>
            <person name="Zhang X."/>
            <person name="Lucey K."/>
            <person name="Ballor N.R."/>
            <person name="Ottesen E."/>
            <person name="Rosenthal R."/>
            <person name="Allen A."/>
            <person name="Leadbetter J.R."/>
            <person name="Paulsen I.T."/>
        </authorList>
    </citation>
    <scope>NUCLEOTIDE SEQUENCE [LARGE SCALE GENOMIC DNA]</scope>
    <source>
        <strain evidence="2">ATCC BAA-888 / DSM 13862 / ZAS-9</strain>
    </source>
</reference>
<dbReference type="GO" id="GO:0005829">
    <property type="term" value="C:cytosol"/>
    <property type="evidence" value="ECO:0007669"/>
    <property type="project" value="TreeGrafter"/>
</dbReference>
<dbReference type="InterPro" id="IPR036412">
    <property type="entry name" value="HAD-like_sf"/>
</dbReference>
<dbReference type="SUPFAM" id="SSF56784">
    <property type="entry name" value="HAD-like"/>
    <property type="match status" value="1"/>
</dbReference>
<dbReference type="Pfam" id="PF08282">
    <property type="entry name" value="Hydrolase_3"/>
    <property type="match status" value="1"/>
</dbReference>
<organism evidence="1 2">
    <name type="scientific">Leadbettera azotonutricia (strain ATCC BAA-888 / DSM 13862 / ZAS-9)</name>
    <name type="common">Treponema azotonutricium</name>
    <dbReference type="NCBI Taxonomy" id="545695"/>
    <lineage>
        <taxon>Bacteria</taxon>
        <taxon>Pseudomonadati</taxon>
        <taxon>Spirochaetota</taxon>
        <taxon>Spirochaetia</taxon>
        <taxon>Spirochaetales</taxon>
        <taxon>Breznakiellaceae</taxon>
        <taxon>Leadbettera</taxon>
    </lineage>
</organism>
<dbReference type="GO" id="GO:0000287">
    <property type="term" value="F:magnesium ion binding"/>
    <property type="evidence" value="ECO:0007669"/>
    <property type="project" value="TreeGrafter"/>
</dbReference>
<protein>
    <submittedName>
        <fullName evidence="1">YkrA</fullName>
    </submittedName>
</protein>
<dbReference type="PANTHER" id="PTHR10000">
    <property type="entry name" value="PHOSPHOSERINE PHOSPHATASE"/>
    <property type="match status" value="1"/>
</dbReference>
<dbReference type="AlphaFoldDB" id="F5YD26"/>
<dbReference type="KEGG" id="taz:TREAZ_2787"/>
<keyword evidence="2" id="KW-1185">Reference proteome</keyword>
<dbReference type="FunCoup" id="F5YD26">
    <property type="interactions" value="2"/>
</dbReference>
<dbReference type="EMBL" id="CP001841">
    <property type="protein sequence ID" value="AEF82825.1"/>
    <property type="molecule type" value="Genomic_DNA"/>
</dbReference>
<dbReference type="Gene3D" id="3.40.50.1000">
    <property type="entry name" value="HAD superfamily/HAD-like"/>
    <property type="match status" value="1"/>
</dbReference>
<dbReference type="Gene3D" id="3.30.1240.10">
    <property type="match status" value="1"/>
</dbReference>
<dbReference type="InParanoid" id="F5YD26"/>
<evidence type="ECO:0000313" key="2">
    <source>
        <dbReference type="Proteomes" id="UP000009222"/>
    </source>
</evidence>
<evidence type="ECO:0000313" key="1">
    <source>
        <dbReference type="EMBL" id="AEF82825.1"/>
    </source>
</evidence>
<gene>
    <name evidence="1" type="ordered locus">TREAZ_2787</name>
</gene>
<dbReference type="HOGENOM" id="CLU_044146_7_2_12"/>
<sequence>MNTRKAVFLDIDGTLITHGKGPFREDLDQIEEAARQGHLFFLNTGRALSNIPRFFLDYPCLSGICAGTGTHVLLEGRTIYHNWVKEEILADICSWYFNSSRCCILEGENNCYAINKASRSYTVNPPIPISGIDDIRRICPNELITKLTLDGAVSEDEKKLLGDYFQVHAFSDYSEAILKGENKAKAMEAVIGRLGIRQEDTIAVGDSVNDLDMIRYAGLGIAMGNACDELKQAADAVTKDCGSGGAGEAIKRFALILPV</sequence>